<evidence type="ECO:0008006" key="3">
    <source>
        <dbReference type="Google" id="ProtNLM"/>
    </source>
</evidence>
<dbReference type="Proteomes" id="UP000196694">
    <property type="component" value="Unassembled WGS sequence"/>
</dbReference>
<dbReference type="PANTHER" id="PTHR35610">
    <property type="entry name" value="3-ISOPROPYLMALATE DEHYDRATASE-RELATED"/>
    <property type="match status" value="1"/>
</dbReference>
<organism evidence="1 2">
    <name type="scientific">Pyrodictium delaneyi</name>
    <dbReference type="NCBI Taxonomy" id="1273541"/>
    <lineage>
        <taxon>Archaea</taxon>
        <taxon>Thermoproteota</taxon>
        <taxon>Thermoprotei</taxon>
        <taxon>Desulfurococcales</taxon>
        <taxon>Pyrodictiaceae</taxon>
        <taxon>Pyrodictium</taxon>
    </lineage>
</organism>
<dbReference type="Gene3D" id="3.40.50.10900">
    <property type="entry name" value="PAC-like subunit"/>
    <property type="match status" value="1"/>
</dbReference>
<dbReference type="Pfam" id="PF09754">
    <property type="entry name" value="PAC2"/>
    <property type="match status" value="1"/>
</dbReference>
<name>A0A211YP26_9CREN</name>
<comment type="caution">
    <text evidence="1">The sequence shown here is derived from an EMBL/GenBank/DDBJ whole genome shotgun (WGS) entry which is preliminary data.</text>
</comment>
<reference evidence="1 2" key="1">
    <citation type="submission" date="2017-05" db="EMBL/GenBank/DDBJ databases">
        <title>The draft genome of the hyperthermophilic archaeon 'Pyrodictium delaneyi strain Hulk', an iron and nitrate reducer, reveals the capacity for sulfate reduction.</title>
        <authorList>
            <person name="Demey L.M."/>
            <person name="Miller C."/>
            <person name="Manzella M."/>
            <person name="Reguera G."/>
            <person name="Kashefi K."/>
        </authorList>
    </citation>
    <scope>NUCLEOTIDE SEQUENCE [LARGE SCALE GENOMIC DNA]</scope>
    <source>
        <strain evidence="1 2">Hulk</strain>
    </source>
</reference>
<dbReference type="PANTHER" id="PTHR35610:SF3">
    <property type="entry name" value="PROTEASOME ASSEMBLY CHAPERONE FAMILY PROTEIN"/>
    <property type="match status" value="1"/>
</dbReference>
<dbReference type="InterPro" id="IPR019151">
    <property type="entry name" value="Proteasome_assmbl_chaperone_2"/>
</dbReference>
<dbReference type="EMBL" id="NCQP01000002">
    <property type="protein sequence ID" value="OWJ54711.1"/>
    <property type="molecule type" value="Genomic_DNA"/>
</dbReference>
<accession>A0A211YP26</accession>
<proteinExistence type="predicted"/>
<evidence type="ECO:0000313" key="2">
    <source>
        <dbReference type="Proteomes" id="UP000196694"/>
    </source>
</evidence>
<protein>
    <recommendedName>
        <fullName evidence="3">Proteasome assembly chaperone family protein</fullName>
    </recommendedName>
</protein>
<sequence>MIHQRCEIVSRFNIHKFKTIRIAYSSELENADLFITGFKGYGAVGYIATLHLADTAECKEAGYIITKYMPEAVTPSSNGVVGPFTLYSCNNNGKRIALLVNHDIPVVQERSRFAEAIVDFLATIGVKEAVLIGGFDSRFKQGDEKLRWVATSAYTRSLEEPRMDKGLYVVGPLALLLFHAEVRGYPALAVLPYTEAARPDPRAAAAAIEKINELYGLKFSIDELLEQARKIEEMITMMEQQQRDMLTPPSSERAYM</sequence>
<dbReference type="InterPro" id="IPR038389">
    <property type="entry name" value="PSMG2_sf"/>
</dbReference>
<keyword evidence="2" id="KW-1185">Reference proteome</keyword>
<evidence type="ECO:0000313" key="1">
    <source>
        <dbReference type="EMBL" id="OWJ54711.1"/>
    </source>
</evidence>
<gene>
    <name evidence="1" type="ORF">Pdsh_02970</name>
</gene>
<dbReference type="SUPFAM" id="SSF159659">
    <property type="entry name" value="Cgl1923-like"/>
    <property type="match status" value="1"/>
</dbReference>
<dbReference type="AlphaFoldDB" id="A0A211YP26"/>